<keyword evidence="4" id="KW-0645">Protease</keyword>
<dbReference type="STRING" id="1194083.BN12_80033"/>
<dbReference type="Proteomes" id="UP000035721">
    <property type="component" value="Unassembled WGS sequence"/>
</dbReference>
<feature type="domain" description="Clp R" evidence="3">
    <location>
        <begin position="2"/>
        <end position="217"/>
    </location>
</feature>
<reference evidence="4 5" key="1">
    <citation type="journal article" date="2013" name="ISME J.">
        <title>A metabolic model for members of the genus Tetrasphaera involved in enhanced biological phosphorus removal.</title>
        <authorList>
            <person name="Kristiansen R."/>
            <person name="Nguyen H.T.T."/>
            <person name="Saunders A.M."/>
            <person name="Nielsen J.L."/>
            <person name="Wimmer R."/>
            <person name="Le V.Q."/>
            <person name="McIlroy S.J."/>
            <person name="Petrovski S."/>
            <person name="Seviour R.J."/>
            <person name="Calteau A."/>
            <person name="Nielsen K.L."/>
            <person name="Nielsen P.H."/>
        </authorList>
    </citation>
    <scope>NUCLEOTIDE SEQUENCE [LARGE SCALE GENOMIC DNA]</scope>
    <source>
        <strain evidence="4 5">T1-X7</strain>
    </source>
</reference>
<evidence type="ECO:0000313" key="4">
    <source>
        <dbReference type="EMBL" id="CCH80242.1"/>
    </source>
</evidence>
<feature type="compositionally biased region" description="Pro residues" evidence="2">
    <location>
        <begin position="66"/>
        <end position="78"/>
    </location>
</feature>
<dbReference type="SUPFAM" id="SSF81923">
    <property type="entry name" value="Double Clp-N motif"/>
    <property type="match status" value="2"/>
</dbReference>
<dbReference type="PROSITE" id="PS51903">
    <property type="entry name" value="CLP_R"/>
    <property type="match status" value="1"/>
</dbReference>
<evidence type="ECO:0000259" key="3">
    <source>
        <dbReference type="PROSITE" id="PS51903"/>
    </source>
</evidence>
<evidence type="ECO:0000256" key="1">
    <source>
        <dbReference type="PROSITE-ProRule" id="PRU01251"/>
    </source>
</evidence>
<keyword evidence="1" id="KW-0677">Repeat</keyword>
<evidence type="ECO:0000256" key="2">
    <source>
        <dbReference type="SAM" id="MobiDB-lite"/>
    </source>
</evidence>
<dbReference type="AlphaFoldDB" id="A0A077M595"/>
<dbReference type="GO" id="GO:0006508">
    <property type="term" value="P:proteolysis"/>
    <property type="evidence" value="ECO:0007669"/>
    <property type="project" value="UniProtKB-KW"/>
</dbReference>
<evidence type="ECO:0000313" key="5">
    <source>
        <dbReference type="Proteomes" id="UP000035721"/>
    </source>
</evidence>
<accession>A0A077M595</accession>
<dbReference type="EMBL" id="CAJB01000414">
    <property type="protein sequence ID" value="CCH80242.1"/>
    <property type="molecule type" value="Genomic_DNA"/>
</dbReference>
<sequence length="218" mass="24068">MFERFSRNARAVVISTQDLCHELGAERVRPVHVLLALTEESSGVSDLLAAHGITTEAIATSLGLRPPTPSAHPEPTAPQAPLSEEDADALRSLGIDLDAIRAAVERQFGEGALDGQGEGGTQDPDPRLSRDDDEFDLWAARRRLGWREHVRFSRGAKKVLELSLREAIRTGAREIRSEHIALGVLRSDDETLRMVLRMRGVDVRAVRADLENRSRRTA</sequence>
<dbReference type="InterPro" id="IPR036628">
    <property type="entry name" value="Clp_N_dom_sf"/>
</dbReference>
<dbReference type="Gene3D" id="1.10.1780.10">
    <property type="entry name" value="Clp, N-terminal domain"/>
    <property type="match status" value="2"/>
</dbReference>
<organism evidence="4 5">
    <name type="scientific">Nostocoides japonicum T1-X7</name>
    <dbReference type="NCBI Taxonomy" id="1194083"/>
    <lineage>
        <taxon>Bacteria</taxon>
        <taxon>Bacillati</taxon>
        <taxon>Actinomycetota</taxon>
        <taxon>Actinomycetes</taxon>
        <taxon>Micrococcales</taxon>
        <taxon>Intrasporangiaceae</taxon>
        <taxon>Nostocoides</taxon>
    </lineage>
</organism>
<feature type="region of interest" description="Disordered" evidence="2">
    <location>
        <begin position="109"/>
        <end position="131"/>
    </location>
</feature>
<dbReference type="RefSeq" id="WP_048549838.1">
    <property type="nucleotide sequence ID" value="NZ_HF570958.1"/>
</dbReference>
<dbReference type="InterPro" id="IPR004176">
    <property type="entry name" value="Clp_R_N"/>
</dbReference>
<proteinExistence type="predicted"/>
<dbReference type="Pfam" id="PF02861">
    <property type="entry name" value="Clp_N"/>
    <property type="match status" value="1"/>
</dbReference>
<keyword evidence="5" id="KW-1185">Reference proteome</keyword>
<comment type="caution">
    <text evidence="4">The sequence shown here is derived from an EMBL/GenBank/DDBJ whole genome shotgun (WGS) entry which is preliminary data.</text>
</comment>
<dbReference type="GO" id="GO:0008233">
    <property type="term" value="F:peptidase activity"/>
    <property type="evidence" value="ECO:0007669"/>
    <property type="project" value="UniProtKB-KW"/>
</dbReference>
<keyword evidence="4" id="KW-0378">Hydrolase</keyword>
<protein>
    <submittedName>
        <fullName evidence="4">Putative Clp protease subunit</fullName>
    </submittedName>
</protein>
<dbReference type="OrthoDB" id="3628183at2"/>
<feature type="region of interest" description="Disordered" evidence="2">
    <location>
        <begin position="62"/>
        <end position="84"/>
    </location>
</feature>
<gene>
    <name evidence="4" type="ORF">BN12_80033</name>
</gene>
<name>A0A077M595_9MICO</name>